<dbReference type="AlphaFoldDB" id="A0AAN5CZV4"/>
<reference evidence="2" key="1">
    <citation type="submission" date="2022-10" db="EMBL/GenBank/DDBJ databases">
        <title>Genome assembly of Pristionchus species.</title>
        <authorList>
            <person name="Yoshida K."/>
            <person name="Sommer R.J."/>
        </authorList>
    </citation>
    <scope>NUCLEOTIDE SEQUENCE [LARGE SCALE GENOMIC DNA]</scope>
    <source>
        <strain evidence="2">RS5460</strain>
    </source>
</reference>
<proteinExistence type="predicted"/>
<dbReference type="EMBL" id="BTRK01000005">
    <property type="protein sequence ID" value="GMR54231.1"/>
    <property type="molecule type" value="Genomic_DNA"/>
</dbReference>
<organism evidence="1 2">
    <name type="scientific">Pristionchus mayeri</name>
    <dbReference type="NCBI Taxonomy" id="1317129"/>
    <lineage>
        <taxon>Eukaryota</taxon>
        <taxon>Metazoa</taxon>
        <taxon>Ecdysozoa</taxon>
        <taxon>Nematoda</taxon>
        <taxon>Chromadorea</taxon>
        <taxon>Rhabditida</taxon>
        <taxon>Rhabditina</taxon>
        <taxon>Diplogasteromorpha</taxon>
        <taxon>Diplogasteroidea</taxon>
        <taxon>Neodiplogasteridae</taxon>
        <taxon>Pristionchus</taxon>
    </lineage>
</organism>
<evidence type="ECO:0000313" key="2">
    <source>
        <dbReference type="Proteomes" id="UP001328107"/>
    </source>
</evidence>
<accession>A0AAN5CZV4</accession>
<sequence length="74" mass="7892">LWETSLQATALTGSTVLERACATLGRATVVDLGPMPQKSSRLPAPAKRASPAPSNAFILSSYTVYPPLSNHRRL</sequence>
<dbReference type="Proteomes" id="UP001328107">
    <property type="component" value="Unassembled WGS sequence"/>
</dbReference>
<name>A0AAN5CZV4_9BILA</name>
<keyword evidence="2" id="KW-1185">Reference proteome</keyword>
<evidence type="ECO:0000313" key="1">
    <source>
        <dbReference type="EMBL" id="GMR54231.1"/>
    </source>
</evidence>
<protein>
    <submittedName>
        <fullName evidence="1">Uncharacterized protein</fullName>
    </submittedName>
</protein>
<comment type="caution">
    <text evidence="1">The sequence shown here is derived from an EMBL/GenBank/DDBJ whole genome shotgun (WGS) entry which is preliminary data.</text>
</comment>
<feature type="non-terminal residue" evidence="1">
    <location>
        <position position="1"/>
    </location>
</feature>
<feature type="non-terminal residue" evidence="1">
    <location>
        <position position="74"/>
    </location>
</feature>
<gene>
    <name evidence="1" type="ORF">PMAYCL1PPCAC_24426</name>
</gene>